<evidence type="ECO:0000313" key="2">
    <source>
        <dbReference type="Proteomes" id="UP000807115"/>
    </source>
</evidence>
<name>A0A921TX23_SORBI</name>
<sequence>MMAMVAADPSRDAHWILGGRRWWLWWDPGVGDVGGNNGDGDEIYVNPHPSFRVVSPCQDLVTLDLISARADVQVPAAWDLVGVLRHKMCCRGQGQARSMTAGDKVWVFAIICNSCVVGNASSG</sequence>
<reference evidence="1" key="2">
    <citation type="submission" date="2020-10" db="EMBL/GenBank/DDBJ databases">
        <authorList>
            <person name="Cooper E.A."/>
            <person name="Brenton Z.W."/>
            <person name="Flinn B.S."/>
            <person name="Jenkins J."/>
            <person name="Shu S."/>
            <person name="Flowers D."/>
            <person name="Luo F."/>
            <person name="Wang Y."/>
            <person name="Xia P."/>
            <person name="Barry K."/>
            <person name="Daum C."/>
            <person name="Lipzen A."/>
            <person name="Yoshinaga Y."/>
            <person name="Schmutz J."/>
            <person name="Saski C."/>
            <person name="Vermerris W."/>
            <person name="Kresovich S."/>
        </authorList>
    </citation>
    <scope>NUCLEOTIDE SEQUENCE</scope>
</reference>
<reference evidence="1" key="1">
    <citation type="journal article" date="2019" name="BMC Genomics">
        <title>A new reference genome for Sorghum bicolor reveals high levels of sequence similarity between sweet and grain genotypes: implications for the genetics of sugar metabolism.</title>
        <authorList>
            <person name="Cooper E.A."/>
            <person name="Brenton Z.W."/>
            <person name="Flinn B.S."/>
            <person name="Jenkins J."/>
            <person name="Shu S."/>
            <person name="Flowers D."/>
            <person name="Luo F."/>
            <person name="Wang Y."/>
            <person name="Xia P."/>
            <person name="Barry K."/>
            <person name="Daum C."/>
            <person name="Lipzen A."/>
            <person name="Yoshinaga Y."/>
            <person name="Schmutz J."/>
            <person name="Saski C."/>
            <person name="Vermerris W."/>
            <person name="Kresovich S."/>
        </authorList>
    </citation>
    <scope>NUCLEOTIDE SEQUENCE</scope>
</reference>
<dbReference type="AlphaFoldDB" id="A0A921TX23"/>
<comment type="caution">
    <text evidence="1">The sequence shown here is derived from an EMBL/GenBank/DDBJ whole genome shotgun (WGS) entry which is preliminary data.</text>
</comment>
<proteinExistence type="predicted"/>
<dbReference type="EMBL" id="MU172032">
    <property type="protein sequence ID" value="KAG0381266.1"/>
    <property type="molecule type" value="Genomic_DNA"/>
</dbReference>
<gene>
    <name evidence="1" type="ORF">BDA96_K000500</name>
</gene>
<accession>A0A921TX23</accession>
<dbReference type="Proteomes" id="UP000807115">
    <property type="component" value="Unassembled WGS sequence"/>
</dbReference>
<protein>
    <submittedName>
        <fullName evidence="1">Uncharacterized protein</fullName>
    </submittedName>
</protein>
<organism evidence="1 2">
    <name type="scientific">Sorghum bicolor</name>
    <name type="common">Sorghum</name>
    <name type="synonym">Sorghum vulgare</name>
    <dbReference type="NCBI Taxonomy" id="4558"/>
    <lineage>
        <taxon>Eukaryota</taxon>
        <taxon>Viridiplantae</taxon>
        <taxon>Streptophyta</taxon>
        <taxon>Embryophyta</taxon>
        <taxon>Tracheophyta</taxon>
        <taxon>Spermatophyta</taxon>
        <taxon>Magnoliopsida</taxon>
        <taxon>Liliopsida</taxon>
        <taxon>Poales</taxon>
        <taxon>Poaceae</taxon>
        <taxon>PACMAD clade</taxon>
        <taxon>Panicoideae</taxon>
        <taxon>Andropogonodae</taxon>
        <taxon>Andropogoneae</taxon>
        <taxon>Sorghinae</taxon>
        <taxon>Sorghum</taxon>
    </lineage>
</organism>
<evidence type="ECO:0000313" key="1">
    <source>
        <dbReference type="EMBL" id="KAG0381266.1"/>
    </source>
</evidence>